<dbReference type="InterPro" id="IPR001096">
    <property type="entry name" value="Peptidase_C13"/>
</dbReference>
<dbReference type="OrthoDB" id="9973749at2759"/>
<evidence type="ECO:0000256" key="1">
    <source>
        <dbReference type="ARBA" id="ARBA00009941"/>
    </source>
</evidence>
<protein>
    <recommendedName>
        <fullName evidence="4">Legumain</fullName>
    </recommendedName>
</protein>
<comment type="similarity">
    <text evidence="1">Belongs to the peptidase C13 family.</text>
</comment>
<organism evidence="2 3">
    <name type="scientific">Paragonimus heterotremus</name>
    <dbReference type="NCBI Taxonomy" id="100268"/>
    <lineage>
        <taxon>Eukaryota</taxon>
        <taxon>Metazoa</taxon>
        <taxon>Spiralia</taxon>
        <taxon>Lophotrochozoa</taxon>
        <taxon>Platyhelminthes</taxon>
        <taxon>Trematoda</taxon>
        <taxon>Digenea</taxon>
        <taxon>Plagiorchiida</taxon>
        <taxon>Troglotremata</taxon>
        <taxon>Troglotrematidae</taxon>
        <taxon>Paragonimus</taxon>
    </lineage>
</organism>
<dbReference type="Proteomes" id="UP000748531">
    <property type="component" value="Unassembled WGS sequence"/>
</dbReference>
<name>A0A8J4T205_9TREM</name>
<dbReference type="Gene3D" id="3.40.50.1460">
    <property type="match status" value="1"/>
</dbReference>
<evidence type="ECO:0000313" key="2">
    <source>
        <dbReference type="EMBL" id="KAF5402320.1"/>
    </source>
</evidence>
<keyword evidence="3" id="KW-1185">Reference proteome</keyword>
<proteinExistence type="inferred from homology"/>
<reference evidence="2" key="1">
    <citation type="submission" date="2019-05" db="EMBL/GenBank/DDBJ databases">
        <title>Annotation for the trematode Paragonimus heterotremus.</title>
        <authorList>
            <person name="Choi Y.-J."/>
        </authorList>
    </citation>
    <scope>NUCLEOTIDE SEQUENCE</scope>
    <source>
        <strain evidence="2">LC</strain>
    </source>
</reference>
<gene>
    <name evidence="2" type="ORF">PHET_04416</name>
</gene>
<evidence type="ECO:0000313" key="3">
    <source>
        <dbReference type="Proteomes" id="UP000748531"/>
    </source>
</evidence>
<evidence type="ECO:0008006" key="4">
    <source>
        <dbReference type="Google" id="ProtNLM"/>
    </source>
</evidence>
<accession>A0A8J4T205</accession>
<dbReference type="AlphaFoldDB" id="A0A8J4T205"/>
<dbReference type="EMBL" id="LUCH01001886">
    <property type="protein sequence ID" value="KAF5402320.1"/>
    <property type="molecule type" value="Genomic_DNA"/>
</dbReference>
<dbReference type="GO" id="GO:0006508">
    <property type="term" value="P:proteolysis"/>
    <property type="evidence" value="ECO:0007669"/>
    <property type="project" value="InterPro"/>
</dbReference>
<dbReference type="Pfam" id="PF01650">
    <property type="entry name" value="Peptidase_C13"/>
    <property type="match status" value="1"/>
</dbReference>
<comment type="caution">
    <text evidence="2">The sequence shown here is derived from an EMBL/GenBank/DDBJ whole genome shotgun (WGS) entry which is preliminary data.</text>
</comment>
<sequence length="81" mass="9710">MFRYLITPCSYNFQLYARQLNETITYMYKNKRYNQMVLYIEACYSGSMFHEVLSPSIQDVMCKLWMNFPISHNMVARSVVS</sequence>
<dbReference type="GO" id="GO:0008233">
    <property type="term" value="F:peptidase activity"/>
    <property type="evidence" value="ECO:0007669"/>
    <property type="project" value="InterPro"/>
</dbReference>